<protein>
    <submittedName>
        <fullName evidence="9">Putative two-component system, NtrC family, response regulator</fullName>
    </submittedName>
</protein>
<dbReference type="InterPro" id="IPR003593">
    <property type="entry name" value="AAA+_ATPase"/>
</dbReference>
<gene>
    <name evidence="9" type="ordered locus">LFE_2258</name>
</gene>
<dbReference type="PRINTS" id="PR01590">
    <property type="entry name" value="HTHFIS"/>
</dbReference>
<dbReference type="OrthoDB" id="9763792at2"/>
<dbReference type="GO" id="GO:0043565">
    <property type="term" value="F:sequence-specific DNA binding"/>
    <property type="evidence" value="ECO:0007669"/>
    <property type="project" value="InterPro"/>
</dbReference>
<dbReference type="PROSITE" id="PS50110">
    <property type="entry name" value="RESPONSE_REGULATORY"/>
    <property type="match status" value="1"/>
</dbReference>
<dbReference type="SUPFAM" id="SSF52172">
    <property type="entry name" value="CheY-like"/>
    <property type="match status" value="1"/>
</dbReference>
<dbReference type="SUPFAM" id="SSF52540">
    <property type="entry name" value="P-loop containing nucleoside triphosphate hydrolases"/>
    <property type="match status" value="1"/>
</dbReference>
<dbReference type="Gene3D" id="1.10.10.60">
    <property type="entry name" value="Homeodomain-like"/>
    <property type="match status" value="1"/>
</dbReference>
<dbReference type="PATRIC" id="fig|1162668.3.peg.2678"/>
<dbReference type="Gene3D" id="1.10.8.60">
    <property type="match status" value="1"/>
</dbReference>
<dbReference type="Pfam" id="PF00072">
    <property type="entry name" value="Response_reg"/>
    <property type="match status" value="1"/>
</dbReference>
<evidence type="ECO:0000256" key="6">
    <source>
        <dbReference type="PROSITE-ProRule" id="PRU00169"/>
    </source>
</evidence>
<dbReference type="InterPro" id="IPR002197">
    <property type="entry name" value="HTH_Fis"/>
</dbReference>
<dbReference type="RefSeq" id="WP_014450413.1">
    <property type="nucleotide sequence ID" value="NC_017094.1"/>
</dbReference>
<evidence type="ECO:0000259" key="7">
    <source>
        <dbReference type="PROSITE" id="PS50045"/>
    </source>
</evidence>
<dbReference type="PROSITE" id="PS00688">
    <property type="entry name" value="SIGMA54_INTERACT_3"/>
    <property type="match status" value="1"/>
</dbReference>
<dbReference type="CDD" id="cd00009">
    <property type="entry name" value="AAA"/>
    <property type="match status" value="1"/>
</dbReference>
<dbReference type="InterPro" id="IPR001789">
    <property type="entry name" value="Sig_transdc_resp-reg_receiver"/>
</dbReference>
<dbReference type="PROSITE" id="PS50045">
    <property type="entry name" value="SIGMA54_INTERACT_4"/>
    <property type="match status" value="1"/>
</dbReference>
<dbReference type="HOGENOM" id="CLU_000445_0_6_0"/>
<keyword evidence="4" id="KW-0238">DNA-binding</keyword>
<keyword evidence="1" id="KW-0547">Nucleotide-binding</keyword>
<evidence type="ECO:0000256" key="2">
    <source>
        <dbReference type="ARBA" id="ARBA00022840"/>
    </source>
</evidence>
<dbReference type="GO" id="GO:0000160">
    <property type="term" value="P:phosphorelay signal transduction system"/>
    <property type="evidence" value="ECO:0007669"/>
    <property type="project" value="InterPro"/>
</dbReference>
<dbReference type="PANTHER" id="PTHR32071:SF113">
    <property type="entry name" value="ALGINATE BIOSYNTHESIS TRANSCRIPTIONAL REGULATORY PROTEIN ALGB"/>
    <property type="match status" value="1"/>
</dbReference>
<dbReference type="Pfam" id="PF00158">
    <property type="entry name" value="Sigma54_activat"/>
    <property type="match status" value="1"/>
</dbReference>
<dbReference type="PANTHER" id="PTHR32071">
    <property type="entry name" value="TRANSCRIPTIONAL REGULATORY PROTEIN"/>
    <property type="match status" value="1"/>
</dbReference>
<dbReference type="STRING" id="1162668.LFE_2258"/>
<organism evidence="9 10">
    <name type="scientific">Leptospirillum ferrooxidans (strain C2-3)</name>
    <dbReference type="NCBI Taxonomy" id="1162668"/>
    <lineage>
        <taxon>Bacteria</taxon>
        <taxon>Pseudomonadati</taxon>
        <taxon>Nitrospirota</taxon>
        <taxon>Nitrospiria</taxon>
        <taxon>Nitrospirales</taxon>
        <taxon>Nitrospiraceae</taxon>
        <taxon>Leptospirillum</taxon>
    </lineage>
</organism>
<dbReference type="FunFam" id="3.40.50.300:FF:000006">
    <property type="entry name" value="DNA-binding transcriptional regulator NtrC"/>
    <property type="match status" value="1"/>
</dbReference>
<dbReference type="InterPro" id="IPR058031">
    <property type="entry name" value="AAA_lid_NorR"/>
</dbReference>
<proteinExistence type="predicted"/>
<dbReference type="Pfam" id="PF02954">
    <property type="entry name" value="HTH_8"/>
    <property type="match status" value="1"/>
</dbReference>
<dbReference type="InterPro" id="IPR011006">
    <property type="entry name" value="CheY-like_superfamily"/>
</dbReference>
<dbReference type="eggNOG" id="COG2204">
    <property type="taxonomic scope" value="Bacteria"/>
</dbReference>
<dbReference type="Proteomes" id="UP000007382">
    <property type="component" value="Chromosome"/>
</dbReference>
<reference evidence="9 10" key="1">
    <citation type="journal article" date="2012" name="J. Bacteriol.">
        <title>Complete Genome Sequence of Leptospirillum ferrooxidans Strain C2-3, Isolated from a Fresh Volcanic Ash Deposit on the Island of Miyake, Japan.</title>
        <authorList>
            <person name="Fujimura R."/>
            <person name="Sato Y."/>
            <person name="Nishizawa T."/>
            <person name="Oshima K."/>
            <person name="Kim S.-W."/>
            <person name="Hattori M."/>
            <person name="Kamijo T."/>
            <person name="Ohta H."/>
        </authorList>
    </citation>
    <scope>NUCLEOTIDE SEQUENCE [LARGE SCALE GENOMIC DNA]</scope>
    <source>
        <strain evidence="9 10">C2-3</strain>
    </source>
</reference>
<dbReference type="GO" id="GO:0005524">
    <property type="term" value="F:ATP binding"/>
    <property type="evidence" value="ECO:0007669"/>
    <property type="project" value="UniProtKB-KW"/>
</dbReference>
<feature type="domain" description="Sigma-54 factor interaction" evidence="7">
    <location>
        <begin position="156"/>
        <end position="386"/>
    </location>
</feature>
<dbReference type="SMART" id="SM00382">
    <property type="entry name" value="AAA"/>
    <property type="match status" value="1"/>
</dbReference>
<evidence type="ECO:0000259" key="8">
    <source>
        <dbReference type="PROSITE" id="PS50110"/>
    </source>
</evidence>
<evidence type="ECO:0000256" key="3">
    <source>
        <dbReference type="ARBA" id="ARBA00023015"/>
    </source>
</evidence>
<dbReference type="SMART" id="SM00448">
    <property type="entry name" value="REC"/>
    <property type="match status" value="1"/>
</dbReference>
<dbReference type="InterPro" id="IPR009057">
    <property type="entry name" value="Homeodomain-like_sf"/>
</dbReference>
<name>I0IRN1_LEPFC</name>
<dbReference type="PROSITE" id="PS00676">
    <property type="entry name" value="SIGMA54_INTERACT_2"/>
    <property type="match status" value="1"/>
</dbReference>
<dbReference type="Gene3D" id="3.40.50.300">
    <property type="entry name" value="P-loop containing nucleotide triphosphate hydrolases"/>
    <property type="match status" value="1"/>
</dbReference>
<dbReference type="GO" id="GO:0006355">
    <property type="term" value="P:regulation of DNA-templated transcription"/>
    <property type="evidence" value="ECO:0007669"/>
    <property type="project" value="InterPro"/>
</dbReference>
<dbReference type="AlphaFoldDB" id="I0IRN1"/>
<dbReference type="SUPFAM" id="SSF46689">
    <property type="entry name" value="Homeodomain-like"/>
    <property type="match status" value="1"/>
</dbReference>
<accession>I0IRN1</accession>
<sequence length="472" mass="52916">MGDEVPQAEKPTIFIVDDDPVIVKQLTWLFRSTYPVLSSGTFSEAVDIFLKKRPAVVILDLALGDVEGQNGIDLLRIFSESDPNFHGIILSGSIDRPKALEAVRLGAYDLLDKSIDPDELKRIVGRACNRAMLQQATRATPPPVSEEDSRNDFPGIVTTNPKMKEMLGLLLKISTTDIAVLITGESGTGKELFARACHEKSQRKNGPFIAINCGAIPENLIESELFGHEKGSFTGATESRPGKFESANNGTLFLDEVGEMPLDLQVKLLRVLQDKIVERVGSRTGKHLDVRIIAATNQDLTQYMAQGKFREDLFYRLSVIKFHLPPLRERGGDIMTLAHYFLNRFKETYQKPAMMGFTRDSEERIKRYGWPGNIRELENRIQRAVIISGGNWITPEDLDLSTEIKNEIQPQNTDSLANLQKTREDAEKRMLIEAFEKTRGNISEVARMIGTSRPTVHALAKKHGITPRNFKE</sequence>
<feature type="modified residue" description="4-aspartylphosphate" evidence="6">
    <location>
        <position position="60"/>
    </location>
</feature>
<feature type="domain" description="Response regulatory" evidence="8">
    <location>
        <begin position="12"/>
        <end position="128"/>
    </location>
</feature>
<evidence type="ECO:0000256" key="5">
    <source>
        <dbReference type="ARBA" id="ARBA00023163"/>
    </source>
</evidence>
<dbReference type="InterPro" id="IPR025943">
    <property type="entry name" value="Sigma_54_int_dom_ATP-bd_2"/>
</dbReference>
<keyword evidence="6" id="KW-0597">Phosphoprotein</keyword>
<keyword evidence="2" id="KW-0067">ATP-binding</keyword>
<reference evidence="10" key="2">
    <citation type="submission" date="2012-03" db="EMBL/GenBank/DDBJ databases">
        <title>The complete genome sequence of the pioneer microbe on fresh volcanic deposit, Leptospirillum ferrooxidans strain C2-3.</title>
        <authorList>
            <person name="Fujimura R."/>
            <person name="Sato Y."/>
            <person name="Nishizawa T."/>
            <person name="Nanba K."/>
            <person name="Oshima K."/>
            <person name="Hattori M."/>
            <person name="Kamijo T."/>
            <person name="Ohta H."/>
        </authorList>
    </citation>
    <scope>NUCLEOTIDE SEQUENCE [LARGE SCALE GENOMIC DNA]</scope>
    <source>
        <strain evidence="10">C2-3</strain>
    </source>
</reference>
<dbReference type="EMBL" id="AP012342">
    <property type="protein sequence ID" value="BAM07930.1"/>
    <property type="molecule type" value="Genomic_DNA"/>
</dbReference>
<dbReference type="Pfam" id="PF25601">
    <property type="entry name" value="AAA_lid_14"/>
    <property type="match status" value="1"/>
</dbReference>
<evidence type="ECO:0000256" key="4">
    <source>
        <dbReference type="ARBA" id="ARBA00023125"/>
    </source>
</evidence>
<dbReference type="InterPro" id="IPR025944">
    <property type="entry name" value="Sigma_54_int_dom_CS"/>
</dbReference>
<dbReference type="InterPro" id="IPR025662">
    <property type="entry name" value="Sigma_54_int_dom_ATP-bd_1"/>
</dbReference>
<dbReference type="KEGG" id="lfc:LFE_2258"/>
<evidence type="ECO:0000313" key="10">
    <source>
        <dbReference type="Proteomes" id="UP000007382"/>
    </source>
</evidence>
<keyword evidence="5" id="KW-0804">Transcription</keyword>
<keyword evidence="10" id="KW-1185">Reference proteome</keyword>
<evidence type="ECO:0000313" key="9">
    <source>
        <dbReference type="EMBL" id="BAM07930.1"/>
    </source>
</evidence>
<dbReference type="PROSITE" id="PS00675">
    <property type="entry name" value="SIGMA54_INTERACT_1"/>
    <property type="match status" value="1"/>
</dbReference>
<evidence type="ECO:0000256" key="1">
    <source>
        <dbReference type="ARBA" id="ARBA00022741"/>
    </source>
</evidence>
<keyword evidence="3" id="KW-0805">Transcription regulation</keyword>
<dbReference type="InterPro" id="IPR002078">
    <property type="entry name" value="Sigma_54_int"/>
</dbReference>
<dbReference type="InterPro" id="IPR027417">
    <property type="entry name" value="P-loop_NTPase"/>
</dbReference>
<dbReference type="Gene3D" id="3.40.50.2300">
    <property type="match status" value="1"/>
</dbReference>